<dbReference type="NCBIfam" id="TIGR01947">
    <property type="entry name" value="rnfG"/>
    <property type="match status" value="1"/>
</dbReference>
<dbReference type="GO" id="GO:0010181">
    <property type="term" value="F:FMN binding"/>
    <property type="evidence" value="ECO:0007669"/>
    <property type="project" value="InterPro"/>
</dbReference>
<dbReference type="InterPro" id="IPR010209">
    <property type="entry name" value="Ion_transpt_RnfG/RsxG"/>
</dbReference>
<comment type="subunit">
    <text evidence="6">The complex is composed of six subunits: RnfA, RnfB, RnfC, RnfD, RnfE and RnfG.</text>
</comment>
<sequence>MLSAIARNGVMLALFAIVTTALISLTFSSTRDRIRDQQQQRLLAVLGEVIPPALHDNLLYQNCTQITDPRLGSAQPHRVYRAYQGQQPVALAVETTAPDGYSGNIELVVGISMAMDVLGVRVIEHKETPGLGDKIETSVSDWIYRFSGMTFNPDKLSKWQVKKDGGVFDQFTGATITPRAVVSAVKNTLILVEQERTQLLKANNLCAPDKGEAS</sequence>
<dbReference type="PIRSF" id="PIRSF006091">
    <property type="entry name" value="E_trnsport_RnfG"/>
    <property type="match status" value="1"/>
</dbReference>
<dbReference type="HAMAP" id="MF_00479">
    <property type="entry name" value="RsxG_RnfG"/>
    <property type="match status" value="1"/>
</dbReference>
<dbReference type="EMBL" id="BMXP01000001">
    <property type="protein sequence ID" value="GGW74325.1"/>
    <property type="molecule type" value="Genomic_DNA"/>
</dbReference>
<keyword evidence="6" id="KW-0812">Transmembrane</keyword>
<reference evidence="8" key="2">
    <citation type="submission" date="2020-09" db="EMBL/GenBank/DDBJ databases">
        <authorList>
            <person name="Sun Q."/>
            <person name="Kim S."/>
        </authorList>
    </citation>
    <scope>NUCLEOTIDE SEQUENCE</scope>
    <source>
        <strain evidence="8">KCTC 22164</strain>
    </source>
</reference>
<evidence type="ECO:0000256" key="4">
    <source>
        <dbReference type="ARBA" id="ARBA00022643"/>
    </source>
</evidence>
<protein>
    <recommendedName>
        <fullName evidence="6">Ion-translocating oxidoreductase complex subunit G</fullName>
        <ecNumber evidence="6">7.-.-.-</ecNumber>
    </recommendedName>
    <alternativeName>
        <fullName evidence="6">Rnf electron transport complex subunit G</fullName>
    </alternativeName>
</protein>
<evidence type="ECO:0000256" key="1">
    <source>
        <dbReference type="ARBA" id="ARBA00022448"/>
    </source>
</evidence>
<dbReference type="SMART" id="SM00900">
    <property type="entry name" value="FMN_bind"/>
    <property type="match status" value="1"/>
</dbReference>
<dbReference type="RefSeq" id="WP_189403302.1">
    <property type="nucleotide sequence ID" value="NZ_BMXP01000001.1"/>
</dbReference>
<dbReference type="PANTHER" id="PTHR36118:SF1">
    <property type="entry name" value="ION-TRANSLOCATING OXIDOREDUCTASE COMPLEX SUBUNIT G"/>
    <property type="match status" value="1"/>
</dbReference>
<dbReference type="Proteomes" id="UP000631300">
    <property type="component" value="Unassembled WGS sequence"/>
</dbReference>
<dbReference type="EC" id="7.-.-.-" evidence="6"/>
<evidence type="ECO:0000259" key="7">
    <source>
        <dbReference type="SMART" id="SM00900"/>
    </source>
</evidence>
<evidence type="ECO:0000256" key="5">
    <source>
        <dbReference type="ARBA" id="ARBA00022982"/>
    </source>
</evidence>
<keyword evidence="6" id="KW-1133">Transmembrane helix</keyword>
<comment type="subcellular location">
    <subcellularLocation>
        <location evidence="6">Cell inner membrane</location>
        <topology evidence="6">Single-pass membrane protein</topology>
    </subcellularLocation>
</comment>
<comment type="caution">
    <text evidence="8">The sequence shown here is derived from an EMBL/GenBank/DDBJ whole genome shotgun (WGS) entry which is preliminary data.</text>
</comment>
<keyword evidence="3 6" id="KW-0285">Flavoprotein</keyword>
<keyword evidence="5 6" id="KW-0249">Electron transport</keyword>
<evidence type="ECO:0000256" key="6">
    <source>
        <dbReference type="HAMAP-Rule" id="MF_00479"/>
    </source>
</evidence>
<comment type="function">
    <text evidence="6">Part of a membrane-bound complex that couples electron transfer with translocation of ions across the membrane.</text>
</comment>
<keyword evidence="1 6" id="KW-0813">Transport</keyword>
<evidence type="ECO:0000256" key="2">
    <source>
        <dbReference type="ARBA" id="ARBA00022553"/>
    </source>
</evidence>
<dbReference type="NCBIfam" id="NF002519">
    <property type="entry name" value="PRK01908.1"/>
    <property type="match status" value="1"/>
</dbReference>
<name>A0A918JDY4_9ALTE</name>
<dbReference type="PANTHER" id="PTHR36118">
    <property type="entry name" value="ION-TRANSLOCATING OXIDOREDUCTASE COMPLEX SUBUNIT G"/>
    <property type="match status" value="1"/>
</dbReference>
<gene>
    <name evidence="6" type="primary">rnfG</name>
    <name evidence="8" type="ORF">GCM10007391_02800</name>
</gene>
<dbReference type="GO" id="GO:0005886">
    <property type="term" value="C:plasma membrane"/>
    <property type="evidence" value="ECO:0007669"/>
    <property type="project" value="UniProtKB-SubCell"/>
</dbReference>
<comment type="similarity">
    <text evidence="6">Belongs to the RnfG family.</text>
</comment>
<proteinExistence type="inferred from homology"/>
<comment type="cofactor">
    <cofactor evidence="6">
        <name>FMN</name>
        <dbReference type="ChEBI" id="CHEBI:58210"/>
    </cofactor>
</comment>
<evidence type="ECO:0000256" key="3">
    <source>
        <dbReference type="ARBA" id="ARBA00022630"/>
    </source>
</evidence>
<dbReference type="AlphaFoldDB" id="A0A918JDY4"/>
<keyword evidence="9" id="KW-1185">Reference proteome</keyword>
<keyword evidence="6" id="KW-0472">Membrane</keyword>
<keyword evidence="2 6" id="KW-0597">Phosphoprotein</keyword>
<dbReference type="GO" id="GO:0022900">
    <property type="term" value="P:electron transport chain"/>
    <property type="evidence" value="ECO:0007669"/>
    <property type="project" value="UniProtKB-UniRule"/>
</dbReference>
<keyword evidence="6" id="KW-1003">Cell membrane</keyword>
<dbReference type="Pfam" id="PF04205">
    <property type="entry name" value="FMN_bind"/>
    <property type="match status" value="1"/>
</dbReference>
<keyword evidence="4 6" id="KW-0288">FMN</keyword>
<reference evidence="8" key="1">
    <citation type="journal article" date="2014" name="Int. J. Syst. Evol. Microbiol.">
        <title>Complete genome sequence of Corynebacterium casei LMG S-19264T (=DSM 44701T), isolated from a smear-ripened cheese.</title>
        <authorList>
            <consortium name="US DOE Joint Genome Institute (JGI-PGF)"/>
            <person name="Walter F."/>
            <person name="Albersmeier A."/>
            <person name="Kalinowski J."/>
            <person name="Ruckert C."/>
        </authorList>
    </citation>
    <scope>NUCLEOTIDE SEQUENCE</scope>
    <source>
        <strain evidence="8">KCTC 22164</strain>
    </source>
</reference>
<evidence type="ECO:0000313" key="8">
    <source>
        <dbReference type="EMBL" id="GGW74325.1"/>
    </source>
</evidence>
<evidence type="ECO:0000313" key="9">
    <source>
        <dbReference type="Proteomes" id="UP000631300"/>
    </source>
</evidence>
<organism evidence="8 9">
    <name type="scientific">Alteromonas halophila</name>
    <dbReference type="NCBI Taxonomy" id="516698"/>
    <lineage>
        <taxon>Bacteria</taxon>
        <taxon>Pseudomonadati</taxon>
        <taxon>Pseudomonadota</taxon>
        <taxon>Gammaproteobacteria</taxon>
        <taxon>Alteromonadales</taxon>
        <taxon>Alteromonadaceae</taxon>
        <taxon>Alteromonas/Salinimonas group</taxon>
        <taxon>Alteromonas</taxon>
    </lineage>
</organism>
<accession>A0A918JDY4</accession>
<keyword evidence="6" id="KW-1278">Translocase</keyword>
<dbReference type="InterPro" id="IPR007329">
    <property type="entry name" value="FMN-bd"/>
</dbReference>
<feature type="domain" description="FMN-binding" evidence="7">
    <location>
        <begin position="100"/>
        <end position="192"/>
    </location>
</feature>
<dbReference type="GO" id="GO:0009055">
    <property type="term" value="F:electron transfer activity"/>
    <property type="evidence" value="ECO:0007669"/>
    <property type="project" value="InterPro"/>
</dbReference>
<feature type="modified residue" description="FMN phosphoryl threonine" evidence="6">
    <location>
        <position position="175"/>
    </location>
</feature>
<keyword evidence="6" id="KW-0997">Cell inner membrane</keyword>